<dbReference type="Proteomes" id="UP001595444">
    <property type="component" value="Unassembled WGS sequence"/>
</dbReference>
<comment type="domain">
    <text evidence="3">2 residues (Tyr-69 and Arg-72) present in a large hydrophobic pocket are probably involved in substrate specificity. They are important for desuccinylation activity, but dispensable for deacetylation activity.</text>
</comment>
<feature type="binding site" evidence="3 4">
    <location>
        <position position="130"/>
    </location>
    <ligand>
        <name>Zn(2+)</name>
        <dbReference type="ChEBI" id="CHEBI:29105"/>
    </ligand>
</feature>
<comment type="caution">
    <text evidence="6">The sequence shown here is derived from an EMBL/GenBank/DDBJ whole genome shotgun (WGS) entry which is preliminary data.</text>
</comment>
<feature type="binding site" evidence="3 4">
    <location>
        <position position="152"/>
    </location>
    <ligand>
        <name>Zn(2+)</name>
        <dbReference type="ChEBI" id="CHEBI:29105"/>
    </ligand>
</feature>
<dbReference type="GO" id="GO:0034979">
    <property type="term" value="F:NAD-dependent protein lysine deacetylase activity"/>
    <property type="evidence" value="ECO:0007669"/>
    <property type="project" value="UniProtKB-EC"/>
</dbReference>
<feature type="domain" description="Deacetylase sirtuin-type" evidence="5">
    <location>
        <begin position="1"/>
        <end position="249"/>
    </location>
</feature>
<feature type="binding site" evidence="3 4">
    <location>
        <position position="133"/>
    </location>
    <ligand>
        <name>Zn(2+)</name>
        <dbReference type="ChEBI" id="CHEBI:29105"/>
    </ligand>
</feature>
<comment type="function">
    <text evidence="3">NAD-dependent lysine deacetylase and desuccinylase that specifically removes acetyl and succinyl groups on target proteins. Modulates the activities of several proteins which are inactive in their acylated form.</text>
</comment>
<dbReference type="PANTHER" id="PTHR11085">
    <property type="entry name" value="NAD-DEPENDENT PROTEIN DEACYLASE SIRTUIN-5, MITOCHONDRIAL-RELATED"/>
    <property type="match status" value="1"/>
</dbReference>
<evidence type="ECO:0000313" key="7">
    <source>
        <dbReference type="Proteomes" id="UP001595444"/>
    </source>
</evidence>
<gene>
    <name evidence="3" type="primary">cobB</name>
    <name evidence="6" type="ORF">ACFOKA_00650</name>
</gene>
<dbReference type="InterPro" id="IPR026590">
    <property type="entry name" value="Ssirtuin_cat_dom"/>
</dbReference>
<comment type="catalytic activity">
    <reaction evidence="3">
        <text>N(6)-succinyl-L-lysyl-[protein] + NAD(+) + H2O = 2''-O-succinyl-ADP-D-ribose + nicotinamide + L-lysyl-[protein]</text>
        <dbReference type="Rhea" id="RHEA:47668"/>
        <dbReference type="Rhea" id="RHEA-COMP:9752"/>
        <dbReference type="Rhea" id="RHEA-COMP:11877"/>
        <dbReference type="ChEBI" id="CHEBI:15377"/>
        <dbReference type="ChEBI" id="CHEBI:17154"/>
        <dbReference type="ChEBI" id="CHEBI:29969"/>
        <dbReference type="ChEBI" id="CHEBI:57540"/>
        <dbReference type="ChEBI" id="CHEBI:87830"/>
        <dbReference type="ChEBI" id="CHEBI:87832"/>
    </reaction>
</comment>
<feature type="binding site" evidence="3">
    <location>
        <begin position="189"/>
        <end position="191"/>
    </location>
    <ligand>
        <name>NAD(+)</name>
        <dbReference type="ChEBI" id="CHEBI:57540"/>
    </ligand>
</feature>
<evidence type="ECO:0000313" key="6">
    <source>
        <dbReference type="EMBL" id="MFC3050405.1"/>
    </source>
</evidence>
<feature type="binding site" evidence="3">
    <location>
        <begin position="25"/>
        <end position="44"/>
    </location>
    <ligand>
        <name>NAD(+)</name>
        <dbReference type="ChEBI" id="CHEBI:57540"/>
    </ligand>
</feature>
<accession>A0ABV7D0G3</accession>
<feature type="binding site" evidence="3 4">
    <location>
        <position position="149"/>
    </location>
    <ligand>
        <name>Zn(2+)</name>
        <dbReference type="ChEBI" id="CHEBI:29105"/>
    </ligand>
</feature>
<dbReference type="InterPro" id="IPR027546">
    <property type="entry name" value="Sirtuin_class_III"/>
</dbReference>
<keyword evidence="2 3" id="KW-0520">NAD</keyword>
<feature type="binding site" evidence="3">
    <location>
        <position position="234"/>
    </location>
    <ligand>
        <name>NAD(+)</name>
        <dbReference type="ChEBI" id="CHEBI:57540"/>
    </ligand>
</feature>
<protein>
    <recommendedName>
        <fullName evidence="3">NAD-dependent protein deacylase</fullName>
        <ecNumber evidence="3">2.3.1.286</ecNumber>
    </recommendedName>
    <alternativeName>
        <fullName evidence="3">Regulatory protein SIR2 homolog</fullName>
    </alternativeName>
</protein>
<proteinExistence type="inferred from homology"/>
<organism evidence="6 7">
    <name type="scientific">Kordiimonas pumila</name>
    <dbReference type="NCBI Taxonomy" id="2161677"/>
    <lineage>
        <taxon>Bacteria</taxon>
        <taxon>Pseudomonadati</taxon>
        <taxon>Pseudomonadota</taxon>
        <taxon>Alphaproteobacteria</taxon>
        <taxon>Kordiimonadales</taxon>
        <taxon>Kordiimonadaceae</taxon>
        <taxon>Kordiimonas</taxon>
    </lineage>
</organism>
<dbReference type="InterPro" id="IPR029035">
    <property type="entry name" value="DHS-like_NAD/FAD-binding_dom"/>
</dbReference>
<keyword evidence="3 4" id="KW-0862">Zinc</keyword>
<feature type="binding site" evidence="3">
    <location>
        <position position="69"/>
    </location>
    <ligand>
        <name>substrate</name>
    </ligand>
</feature>
<dbReference type="InterPro" id="IPR050134">
    <property type="entry name" value="NAD-dep_sirtuin_deacylases"/>
</dbReference>
<comment type="catalytic activity">
    <reaction evidence="3">
        <text>N(6)-acetyl-L-lysyl-[protein] + NAD(+) + H2O = 2''-O-acetyl-ADP-D-ribose + nicotinamide + L-lysyl-[protein]</text>
        <dbReference type="Rhea" id="RHEA:43636"/>
        <dbReference type="Rhea" id="RHEA-COMP:9752"/>
        <dbReference type="Rhea" id="RHEA-COMP:10731"/>
        <dbReference type="ChEBI" id="CHEBI:15377"/>
        <dbReference type="ChEBI" id="CHEBI:17154"/>
        <dbReference type="ChEBI" id="CHEBI:29969"/>
        <dbReference type="ChEBI" id="CHEBI:57540"/>
        <dbReference type="ChEBI" id="CHEBI:61930"/>
        <dbReference type="ChEBI" id="CHEBI:83767"/>
        <dbReference type="EC" id="2.3.1.286"/>
    </reaction>
</comment>
<dbReference type="CDD" id="cd01412">
    <property type="entry name" value="SIRT5_Af1_CobB"/>
    <property type="match status" value="1"/>
</dbReference>
<feature type="binding site" evidence="3">
    <location>
        <position position="72"/>
    </location>
    <ligand>
        <name>substrate</name>
    </ligand>
</feature>
<dbReference type="PROSITE" id="PS50305">
    <property type="entry name" value="SIRTUIN"/>
    <property type="match status" value="1"/>
</dbReference>
<dbReference type="InterPro" id="IPR003000">
    <property type="entry name" value="Sirtuin"/>
</dbReference>
<keyword evidence="3" id="KW-0963">Cytoplasm</keyword>
<dbReference type="EC" id="2.3.1.286" evidence="3"/>
<dbReference type="RefSeq" id="WP_228073798.1">
    <property type="nucleotide sequence ID" value="NZ_CP061205.1"/>
</dbReference>
<feature type="active site" description="Proton acceptor" evidence="3 4">
    <location>
        <position position="122"/>
    </location>
</feature>
<dbReference type="SUPFAM" id="SSF52467">
    <property type="entry name" value="DHS-like NAD/FAD-binding domain"/>
    <property type="match status" value="1"/>
</dbReference>
<sequence length="251" mass="27935">MRGSKRGSLVFEWKTTFKNVVVLTGAGISAESGVATFRDNGGLWAEHRIEDVATPDAFAMNPVLVQDFYNKRRAQLKEVEPNAGHRALTRLQQELDGNVTIITQNVDDLHERSGSHDIIHMHGELRKVRCRACATVHQWQEDCFQETACPTCGRQVVLRPHIVWFGEMPFYMDLITQKLQVCDLFISVGTSGNVYPAAGFVTHVQQVGHAHTIEINLESSEGVSYFAEARHGRAGDLLPALIDEILSVKVA</sequence>
<dbReference type="Gene3D" id="3.30.1600.10">
    <property type="entry name" value="SIR2/SIRT2 'Small Domain"/>
    <property type="match status" value="1"/>
</dbReference>
<keyword evidence="3 4" id="KW-0479">Metal-binding</keyword>
<name>A0ABV7D0G3_9PROT</name>
<feature type="binding site" evidence="3">
    <location>
        <begin position="104"/>
        <end position="107"/>
    </location>
    <ligand>
        <name>NAD(+)</name>
        <dbReference type="ChEBI" id="CHEBI:57540"/>
    </ligand>
</feature>
<comment type="similarity">
    <text evidence="3">Belongs to the sirtuin family. Class III subfamily.</text>
</comment>
<evidence type="ECO:0000256" key="4">
    <source>
        <dbReference type="PROSITE-ProRule" id="PRU00236"/>
    </source>
</evidence>
<evidence type="ECO:0000256" key="1">
    <source>
        <dbReference type="ARBA" id="ARBA00022679"/>
    </source>
</evidence>
<dbReference type="HAMAP" id="MF_01121">
    <property type="entry name" value="Sirtuin_ClassIII"/>
    <property type="match status" value="1"/>
</dbReference>
<reference evidence="7" key="1">
    <citation type="journal article" date="2019" name="Int. J. Syst. Evol. Microbiol.">
        <title>The Global Catalogue of Microorganisms (GCM) 10K type strain sequencing project: providing services to taxonomists for standard genome sequencing and annotation.</title>
        <authorList>
            <consortium name="The Broad Institute Genomics Platform"/>
            <consortium name="The Broad Institute Genome Sequencing Center for Infectious Disease"/>
            <person name="Wu L."/>
            <person name="Ma J."/>
        </authorList>
    </citation>
    <scope>NUCLEOTIDE SEQUENCE [LARGE SCALE GENOMIC DNA]</scope>
    <source>
        <strain evidence="7">KCTC 62164</strain>
    </source>
</reference>
<feature type="binding site" evidence="3">
    <location>
        <begin position="216"/>
        <end position="218"/>
    </location>
    <ligand>
        <name>NAD(+)</name>
        <dbReference type="ChEBI" id="CHEBI:57540"/>
    </ligand>
</feature>
<dbReference type="PANTHER" id="PTHR11085:SF4">
    <property type="entry name" value="NAD-DEPENDENT PROTEIN DEACYLASE"/>
    <property type="match status" value="1"/>
</dbReference>
<dbReference type="EMBL" id="JBHRSL010000001">
    <property type="protein sequence ID" value="MFC3050405.1"/>
    <property type="molecule type" value="Genomic_DNA"/>
</dbReference>
<comment type="cofactor">
    <cofactor evidence="3">
        <name>Zn(2+)</name>
        <dbReference type="ChEBI" id="CHEBI:29105"/>
    </cofactor>
    <text evidence="3">Binds 1 zinc ion per subunit.</text>
</comment>
<dbReference type="Gene3D" id="3.40.50.1220">
    <property type="entry name" value="TPP-binding domain"/>
    <property type="match status" value="1"/>
</dbReference>
<dbReference type="Pfam" id="PF02146">
    <property type="entry name" value="SIR2"/>
    <property type="match status" value="1"/>
</dbReference>
<evidence type="ECO:0000256" key="3">
    <source>
        <dbReference type="HAMAP-Rule" id="MF_01121"/>
    </source>
</evidence>
<evidence type="ECO:0000256" key="2">
    <source>
        <dbReference type="ARBA" id="ARBA00023027"/>
    </source>
</evidence>
<keyword evidence="1 6" id="KW-0808">Transferase</keyword>
<comment type="subcellular location">
    <subcellularLocation>
        <location evidence="3">Cytoplasm</location>
    </subcellularLocation>
</comment>
<dbReference type="InterPro" id="IPR026591">
    <property type="entry name" value="Sirtuin_cat_small_dom_sf"/>
</dbReference>
<keyword evidence="7" id="KW-1185">Reference proteome</keyword>
<evidence type="ECO:0000259" key="5">
    <source>
        <dbReference type="PROSITE" id="PS50305"/>
    </source>
</evidence>
<keyword evidence="6" id="KW-0012">Acyltransferase</keyword>